<dbReference type="AlphaFoldDB" id="A0A6V8SNT4"/>
<protein>
    <submittedName>
        <fullName evidence="1">Uncharacterized protein</fullName>
    </submittedName>
</protein>
<sequence>MERICPLCNSLSNIKITCSVCGGEMEDKGRVQEFRDSYAPEDELEYENGDCRHVFQCNQCNELKNVGIKSLYI</sequence>
<evidence type="ECO:0000313" key="1">
    <source>
        <dbReference type="EMBL" id="GFP76868.1"/>
    </source>
</evidence>
<dbReference type="EMBL" id="BLZR01000001">
    <property type="protein sequence ID" value="GFP76868.1"/>
    <property type="molecule type" value="Genomic_DNA"/>
</dbReference>
<reference evidence="1 2" key="1">
    <citation type="submission" date="2020-07" db="EMBL/GenBank/DDBJ databases">
        <title>A new beta-1,3-glucan-decomposing anaerobic bacterium isolated from anoxic soil subjected to biological soil disinfestation.</title>
        <authorList>
            <person name="Ueki A."/>
            <person name="Tonouchi A."/>
        </authorList>
    </citation>
    <scope>NUCLEOTIDE SEQUENCE [LARGE SCALE GENOMIC DNA]</scope>
    <source>
        <strain evidence="1 2">TW1</strain>
    </source>
</reference>
<dbReference type="RefSeq" id="WP_183278274.1">
    <property type="nucleotide sequence ID" value="NZ_BLZR01000001.1"/>
</dbReference>
<evidence type="ECO:0000313" key="2">
    <source>
        <dbReference type="Proteomes" id="UP000580568"/>
    </source>
</evidence>
<proteinExistence type="predicted"/>
<name>A0A6V8SNT4_9CLOT</name>
<keyword evidence="2" id="KW-1185">Reference proteome</keyword>
<dbReference type="Proteomes" id="UP000580568">
    <property type="component" value="Unassembled WGS sequence"/>
</dbReference>
<comment type="caution">
    <text evidence="1">The sequence shown here is derived from an EMBL/GenBank/DDBJ whole genome shotgun (WGS) entry which is preliminary data.</text>
</comment>
<organism evidence="1 2">
    <name type="scientific">Clostridium fungisolvens</name>
    <dbReference type="NCBI Taxonomy" id="1604897"/>
    <lineage>
        <taxon>Bacteria</taxon>
        <taxon>Bacillati</taxon>
        <taxon>Bacillota</taxon>
        <taxon>Clostridia</taxon>
        <taxon>Eubacteriales</taxon>
        <taxon>Clostridiaceae</taxon>
        <taxon>Clostridium</taxon>
    </lineage>
</organism>
<gene>
    <name evidence="1" type="ORF">bsdtw1_02978</name>
</gene>
<accession>A0A6V8SNT4</accession>